<dbReference type="EMBL" id="JAXCGZ010006081">
    <property type="protein sequence ID" value="KAK7080165.1"/>
    <property type="molecule type" value="Genomic_DNA"/>
</dbReference>
<dbReference type="Proteomes" id="UP001381693">
    <property type="component" value="Unassembled WGS sequence"/>
</dbReference>
<feature type="domain" description="RING-type" evidence="6">
    <location>
        <begin position="10"/>
        <end position="53"/>
    </location>
</feature>
<evidence type="ECO:0000256" key="4">
    <source>
        <dbReference type="PROSITE-ProRule" id="PRU00175"/>
    </source>
</evidence>
<dbReference type="GO" id="GO:0008270">
    <property type="term" value="F:zinc ion binding"/>
    <property type="evidence" value="ECO:0007669"/>
    <property type="project" value="UniProtKB-KW"/>
</dbReference>
<dbReference type="Gene3D" id="2.40.100.10">
    <property type="entry name" value="Cyclophilin-like"/>
    <property type="match status" value="1"/>
</dbReference>
<feature type="region of interest" description="Disordered" evidence="5">
    <location>
        <begin position="530"/>
        <end position="551"/>
    </location>
</feature>
<comment type="caution">
    <text evidence="7">The sequence shown here is derived from an EMBL/GenBank/DDBJ whole genome shotgun (WGS) entry which is preliminary data.</text>
</comment>
<evidence type="ECO:0000256" key="2">
    <source>
        <dbReference type="ARBA" id="ARBA00022771"/>
    </source>
</evidence>
<dbReference type="SUPFAM" id="SSF57850">
    <property type="entry name" value="RING/U-box"/>
    <property type="match status" value="1"/>
</dbReference>
<evidence type="ECO:0000256" key="5">
    <source>
        <dbReference type="SAM" id="MobiDB-lite"/>
    </source>
</evidence>
<dbReference type="InterPro" id="IPR052667">
    <property type="entry name" value="E3_ubiquitin-ligase_RING"/>
</dbReference>
<dbReference type="AlphaFoldDB" id="A0AAN8XKE4"/>
<accession>A0AAN8XKE4</accession>
<dbReference type="PANTHER" id="PTHR47156">
    <property type="entry name" value="PROTEIN CBG20824"/>
    <property type="match status" value="1"/>
</dbReference>
<keyword evidence="1" id="KW-0479">Metal-binding</keyword>
<dbReference type="InterPro" id="IPR017907">
    <property type="entry name" value="Znf_RING_CS"/>
</dbReference>
<dbReference type="Gene3D" id="3.30.40.10">
    <property type="entry name" value="Zinc/RING finger domain, C3HC4 (zinc finger)"/>
    <property type="match status" value="1"/>
</dbReference>
<evidence type="ECO:0000313" key="7">
    <source>
        <dbReference type="EMBL" id="KAK7080165.1"/>
    </source>
</evidence>
<proteinExistence type="predicted"/>
<name>A0AAN8XKE4_HALRR</name>
<evidence type="ECO:0000256" key="3">
    <source>
        <dbReference type="ARBA" id="ARBA00022833"/>
    </source>
</evidence>
<evidence type="ECO:0000313" key="8">
    <source>
        <dbReference type="Proteomes" id="UP001381693"/>
    </source>
</evidence>
<organism evidence="7 8">
    <name type="scientific">Halocaridina rubra</name>
    <name type="common">Hawaiian red shrimp</name>
    <dbReference type="NCBI Taxonomy" id="373956"/>
    <lineage>
        <taxon>Eukaryota</taxon>
        <taxon>Metazoa</taxon>
        <taxon>Ecdysozoa</taxon>
        <taxon>Arthropoda</taxon>
        <taxon>Crustacea</taxon>
        <taxon>Multicrustacea</taxon>
        <taxon>Malacostraca</taxon>
        <taxon>Eumalacostraca</taxon>
        <taxon>Eucarida</taxon>
        <taxon>Decapoda</taxon>
        <taxon>Pleocyemata</taxon>
        <taxon>Caridea</taxon>
        <taxon>Atyoidea</taxon>
        <taxon>Atyidae</taxon>
        <taxon>Halocaridina</taxon>
    </lineage>
</organism>
<dbReference type="PANTHER" id="PTHR47156:SF10">
    <property type="entry name" value="E3 UBIQUITIN-PROTEIN LIGASE TRIM-21-RELATED"/>
    <property type="match status" value="1"/>
</dbReference>
<dbReference type="InterPro" id="IPR029000">
    <property type="entry name" value="Cyclophilin-like_dom_sf"/>
</dbReference>
<evidence type="ECO:0000256" key="1">
    <source>
        <dbReference type="ARBA" id="ARBA00022723"/>
    </source>
</evidence>
<evidence type="ECO:0000259" key="6">
    <source>
        <dbReference type="PROSITE" id="PS50089"/>
    </source>
</evidence>
<sequence length="551" mass="61651">MAADIAPTECGVCHELFDEAARCPRILECFHYLCTNCIQQMIQNEKYFCPYCRRAFTANTAADVKINTGMLELVKYIAKTSLQDQPAKPQESPLRDKNIVCDFKRDSTDVCSKLLLECIEAQDLLETWLATANKVKELSKKQNDMINMEILPKVSDIVSANTKEIRELDNVTNKFQAMVKEVKSKHAQLVDVKGKLDSSNTIKEAAAVVLKAEESNEEADKLLATFDEEAFVSEELLGCTRKKFELQEGIISTLLDVLDTASSPELQSNNAKGIVSSALFGDVEVTITMEDFVSLSAQLERLVKNEKIFVIQKQLWKRRAAKLSICNGKLLLHHLQEGTRHLNVLKVEYEHLECLINNESTLVFLELAAHGLNLGKIYIRLSSNSHRAKFFTMLCTGELGYSYASTKLLEVGFRANEWEYVKAGDYELNNGSGGKLLLTNPSTETLTQTPWSAGVVEAVWGRGNDIAAQFIIRTRSNPGYVCSVAFGIVEEGLDILRTAIRCYENINDVIIKDCGVVLSPSLSKVKLSEKFETSKKFPDKSSVRPEEEEEI</sequence>
<dbReference type="SUPFAM" id="SSF50891">
    <property type="entry name" value="Cyclophilin-like"/>
    <property type="match status" value="1"/>
</dbReference>
<dbReference type="CDD" id="cd16449">
    <property type="entry name" value="RING-HC"/>
    <property type="match status" value="1"/>
</dbReference>
<dbReference type="InterPro" id="IPR013083">
    <property type="entry name" value="Znf_RING/FYVE/PHD"/>
</dbReference>
<dbReference type="PROSITE" id="PS50089">
    <property type="entry name" value="ZF_RING_2"/>
    <property type="match status" value="1"/>
</dbReference>
<keyword evidence="8" id="KW-1185">Reference proteome</keyword>
<dbReference type="InterPro" id="IPR001841">
    <property type="entry name" value="Znf_RING"/>
</dbReference>
<keyword evidence="2 4" id="KW-0863">Zinc-finger</keyword>
<feature type="compositionally biased region" description="Basic and acidic residues" evidence="5">
    <location>
        <begin position="530"/>
        <end position="545"/>
    </location>
</feature>
<reference evidence="7 8" key="1">
    <citation type="submission" date="2023-11" db="EMBL/GenBank/DDBJ databases">
        <title>Halocaridina rubra genome assembly.</title>
        <authorList>
            <person name="Smith C."/>
        </authorList>
    </citation>
    <scope>NUCLEOTIDE SEQUENCE [LARGE SCALE GENOMIC DNA]</scope>
    <source>
        <strain evidence="7">EP-1</strain>
        <tissue evidence="7">Whole</tissue>
    </source>
</reference>
<protein>
    <recommendedName>
        <fullName evidence="6">RING-type domain-containing protein</fullName>
    </recommendedName>
</protein>
<gene>
    <name evidence="7" type="ORF">SK128_005286</name>
</gene>
<keyword evidence="3" id="KW-0862">Zinc</keyword>
<dbReference type="PROSITE" id="PS00518">
    <property type="entry name" value="ZF_RING_1"/>
    <property type="match status" value="1"/>
</dbReference>
<dbReference type="SMART" id="SM00184">
    <property type="entry name" value="RING"/>
    <property type="match status" value="1"/>
</dbReference>